<feature type="region of interest" description="Disordered" evidence="1">
    <location>
        <begin position="116"/>
        <end position="236"/>
    </location>
</feature>
<evidence type="ECO:0000313" key="2">
    <source>
        <dbReference type="Proteomes" id="UP000046395"/>
    </source>
</evidence>
<evidence type="ECO:0000313" key="3">
    <source>
        <dbReference type="WBParaSite" id="TMUE_3000014626.1"/>
    </source>
</evidence>
<feature type="compositionally biased region" description="Basic and acidic residues" evidence="1">
    <location>
        <begin position="186"/>
        <end position="195"/>
    </location>
</feature>
<dbReference type="AlphaFoldDB" id="A0A5S6R4W1"/>
<dbReference type="Proteomes" id="UP000046395">
    <property type="component" value="Unassembled WGS sequence"/>
</dbReference>
<reference evidence="3" key="1">
    <citation type="submission" date="2019-12" db="UniProtKB">
        <authorList>
            <consortium name="WormBaseParasite"/>
        </authorList>
    </citation>
    <scope>IDENTIFICATION</scope>
</reference>
<protein>
    <submittedName>
        <fullName evidence="3">Uncharacterized protein</fullName>
    </submittedName>
</protein>
<evidence type="ECO:0000256" key="1">
    <source>
        <dbReference type="SAM" id="MobiDB-lite"/>
    </source>
</evidence>
<dbReference type="WBParaSite" id="TMUE_3000014626.1">
    <property type="protein sequence ID" value="TMUE_3000014626.1"/>
    <property type="gene ID" value="WBGene00302952"/>
</dbReference>
<proteinExistence type="predicted"/>
<feature type="compositionally biased region" description="Polar residues" evidence="1">
    <location>
        <begin position="85"/>
        <end position="99"/>
    </location>
</feature>
<sequence length="396" mass="42644">MQNKDSTGHIPYAAADHNPALRRKIMEEAIKASAVTEHAIHCSLYPRPNVICRENRFQLRRIKEALFIRHNHTINRDKGVEISERNVSPSRPPSHQSRLGGSALARSSIKRNLKITFTVPPGPTVERASTSYAKERDHSPSCRTCAPSKQAKRTCRSETGNAPAARCGSPQLIDGPKRRQSAKEPAGADRKDKPAASKRPRPAAAHEAAAKGRTRPTAEGVARRTDQPSVAPLLSSSKPAVADQFPISNLRIIIASVGFQTVRTCPANFAALPNFRALRLASAGRRPFIQAGRFPLGKAIRGMPVDRAGCLIGAPGGVDVASELLHCYLPLSRLTVPPPPSAEQLVCAQPVPIKSGRSPEASIVRRWLVSLSSATVFVSSSARWSPMPSAISSGPK</sequence>
<keyword evidence="2" id="KW-1185">Reference proteome</keyword>
<feature type="region of interest" description="Disordered" evidence="1">
    <location>
        <begin position="79"/>
        <end position="102"/>
    </location>
</feature>
<accession>A0A5S6R4W1</accession>
<name>A0A5S6R4W1_TRIMR</name>
<organism evidence="2 3">
    <name type="scientific">Trichuris muris</name>
    <name type="common">Mouse whipworm</name>
    <dbReference type="NCBI Taxonomy" id="70415"/>
    <lineage>
        <taxon>Eukaryota</taxon>
        <taxon>Metazoa</taxon>
        <taxon>Ecdysozoa</taxon>
        <taxon>Nematoda</taxon>
        <taxon>Enoplea</taxon>
        <taxon>Dorylaimia</taxon>
        <taxon>Trichinellida</taxon>
        <taxon>Trichuridae</taxon>
        <taxon>Trichuris</taxon>
    </lineage>
</organism>